<feature type="domain" description="ANTAR" evidence="5">
    <location>
        <begin position="168"/>
        <end position="229"/>
    </location>
</feature>
<dbReference type="InterPro" id="IPR011006">
    <property type="entry name" value="CheY-like_superfamily"/>
</dbReference>
<dbReference type="Proteomes" id="UP000636960">
    <property type="component" value="Unassembled WGS sequence"/>
</dbReference>
<keyword evidence="1" id="KW-0808">Transferase</keyword>
<dbReference type="Pfam" id="PF13185">
    <property type="entry name" value="GAF_2"/>
    <property type="match status" value="1"/>
</dbReference>
<reference evidence="6" key="1">
    <citation type="submission" date="2021-01" db="EMBL/GenBank/DDBJ databases">
        <title>Whole genome shotgun sequence of Actinoplanes rishiriensis NBRC 108556.</title>
        <authorList>
            <person name="Komaki H."/>
            <person name="Tamura T."/>
        </authorList>
    </citation>
    <scope>NUCLEOTIDE SEQUENCE</scope>
    <source>
        <strain evidence="6">NBRC 108556</strain>
    </source>
</reference>
<dbReference type="SMART" id="SM01012">
    <property type="entry name" value="ANTAR"/>
    <property type="match status" value="1"/>
</dbReference>
<keyword evidence="2" id="KW-0418">Kinase</keyword>
<dbReference type="SMART" id="SM00065">
    <property type="entry name" value="GAF"/>
    <property type="match status" value="1"/>
</dbReference>
<evidence type="ECO:0000313" key="6">
    <source>
        <dbReference type="EMBL" id="GIE99254.1"/>
    </source>
</evidence>
<dbReference type="SUPFAM" id="SSF55781">
    <property type="entry name" value="GAF domain-like"/>
    <property type="match status" value="1"/>
</dbReference>
<keyword evidence="3" id="KW-0805">Transcription regulation</keyword>
<evidence type="ECO:0000313" key="7">
    <source>
        <dbReference type="Proteomes" id="UP000636960"/>
    </source>
</evidence>
<sequence length="235" mass="24972">MTAARSIEPQQAFAELGRIRLGETELAGVLARVAELAKISIDGVAEASVTLVGDHGAHTAAFTGELAQVLDEFQYDVERGPCLDAATAGSTFVIPDTDAEPRWADYAKRAAAAGVCSSMAVGLPVQEAVTGALNLYAVRKDAFDDDAIIAAQTFAGYAAVALANAHSYDSTATLARQMRDAMEHRAVIEQAKGIVMAQRRCTADEAFTLLSRTSQDSNRKLRDVAADLVRRASQR</sequence>
<protein>
    <submittedName>
        <fullName evidence="6">Transcriptional regulator</fullName>
    </submittedName>
</protein>
<dbReference type="EMBL" id="BOMV01000071">
    <property type="protein sequence ID" value="GIE99254.1"/>
    <property type="molecule type" value="Genomic_DNA"/>
</dbReference>
<accession>A0A919K482</accession>
<evidence type="ECO:0000256" key="1">
    <source>
        <dbReference type="ARBA" id="ARBA00022679"/>
    </source>
</evidence>
<dbReference type="PIRSF" id="PIRSF036625">
    <property type="entry name" value="GAF_ANTAR"/>
    <property type="match status" value="1"/>
</dbReference>
<dbReference type="InterPro" id="IPR029016">
    <property type="entry name" value="GAF-like_dom_sf"/>
</dbReference>
<dbReference type="GO" id="GO:0016301">
    <property type="term" value="F:kinase activity"/>
    <property type="evidence" value="ECO:0007669"/>
    <property type="project" value="UniProtKB-KW"/>
</dbReference>
<proteinExistence type="predicted"/>
<comment type="caution">
    <text evidence="6">The sequence shown here is derived from an EMBL/GenBank/DDBJ whole genome shotgun (WGS) entry which is preliminary data.</text>
</comment>
<dbReference type="InterPro" id="IPR012074">
    <property type="entry name" value="GAF_ANTAR"/>
</dbReference>
<gene>
    <name evidence="6" type="ORF">Ari01nite_67190</name>
</gene>
<dbReference type="RefSeq" id="WP_203786257.1">
    <property type="nucleotide sequence ID" value="NZ_BOMV01000071.1"/>
</dbReference>
<dbReference type="InterPro" id="IPR005561">
    <property type="entry name" value="ANTAR"/>
</dbReference>
<dbReference type="InterPro" id="IPR003018">
    <property type="entry name" value="GAF"/>
</dbReference>
<dbReference type="Gene3D" id="3.30.450.40">
    <property type="match status" value="1"/>
</dbReference>
<dbReference type="Gene3D" id="1.10.10.10">
    <property type="entry name" value="Winged helix-like DNA-binding domain superfamily/Winged helix DNA-binding domain"/>
    <property type="match status" value="1"/>
</dbReference>
<dbReference type="AlphaFoldDB" id="A0A919K482"/>
<dbReference type="PROSITE" id="PS50921">
    <property type="entry name" value="ANTAR"/>
    <property type="match status" value="1"/>
</dbReference>
<keyword evidence="4" id="KW-0804">Transcription</keyword>
<dbReference type="GO" id="GO:0003723">
    <property type="term" value="F:RNA binding"/>
    <property type="evidence" value="ECO:0007669"/>
    <property type="project" value="InterPro"/>
</dbReference>
<keyword evidence="7" id="KW-1185">Reference proteome</keyword>
<evidence type="ECO:0000256" key="2">
    <source>
        <dbReference type="ARBA" id="ARBA00022777"/>
    </source>
</evidence>
<dbReference type="Pfam" id="PF03861">
    <property type="entry name" value="ANTAR"/>
    <property type="match status" value="1"/>
</dbReference>
<evidence type="ECO:0000256" key="4">
    <source>
        <dbReference type="ARBA" id="ARBA00023163"/>
    </source>
</evidence>
<evidence type="ECO:0000259" key="5">
    <source>
        <dbReference type="PROSITE" id="PS50921"/>
    </source>
</evidence>
<organism evidence="6 7">
    <name type="scientific">Paractinoplanes rishiriensis</name>
    <dbReference type="NCBI Taxonomy" id="1050105"/>
    <lineage>
        <taxon>Bacteria</taxon>
        <taxon>Bacillati</taxon>
        <taxon>Actinomycetota</taxon>
        <taxon>Actinomycetes</taxon>
        <taxon>Micromonosporales</taxon>
        <taxon>Micromonosporaceae</taxon>
        <taxon>Paractinoplanes</taxon>
    </lineage>
</organism>
<dbReference type="InterPro" id="IPR036388">
    <property type="entry name" value="WH-like_DNA-bd_sf"/>
</dbReference>
<dbReference type="SUPFAM" id="SSF52172">
    <property type="entry name" value="CheY-like"/>
    <property type="match status" value="1"/>
</dbReference>
<evidence type="ECO:0000256" key="3">
    <source>
        <dbReference type="ARBA" id="ARBA00023015"/>
    </source>
</evidence>
<name>A0A919K482_9ACTN</name>